<dbReference type="AlphaFoldDB" id="A0A1H5LNY7"/>
<dbReference type="RefSeq" id="WP_159439539.1">
    <property type="nucleotide sequence ID" value="NZ_FNTY01000002.1"/>
</dbReference>
<reference evidence="1 2" key="1">
    <citation type="submission" date="2016-10" db="EMBL/GenBank/DDBJ databases">
        <authorList>
            <person name="de Groot N.N."/>
        </authorList>
    </citation>
    <scope>NUCLEOTIDE SEQUENCE [LARGE SCALE GENOMIC DNA]</scope>
    <source>
        <strain evidence="1 2">BS3662</strain>
    </source>
</reference>
<name>A0A1H5LNY7_9PSED</name>
<gene>
    <name evidence="1" type="ORF">SAMN04490194_4098</name>
</gene>
<organism evidence="1 2">
    <name type="scientific">Pseudomonas migulae</name>
    <dbReference type="NCBI Taxonomy" id="78543"/>
    <lineage>
        <taxon>Bacteria</taxon>
        <taxon>Pseudomonadati</taxon>
        <taxon>Pseudomonadota</taxon>
        <taxon>Gammaproteobacteria</taxon>
        <taxon>Pseudomonadales</taxon>
        <taxon>Pseudomonadaceae</taxon>
        <taxon>Pseudomonas</taxon>
    </lineage>
</organism>
<evidence type="ECO:0000313" key="2">
    <source>
        <dbReference type="Proteomes" id="UP000198985"/>
    </source>
</evidence>
<accession>A0A1H5LNY7</accession>
<proteinExistence type="predicted"/>
<sequence length="55" mass="5792">MPEIIGHNYIGGARSAVGKETRGKSLHLMDSESTARIAALNNAEPVAARRSDSLA</sequence>
<evidence type="ECO:0000313" key="1">
    <source>
        <dbReference type="EMBL" id="SEE78724.1"/>
    </source>
</evidence>
<dbReference type="Proteomes" id="UP000198985">
    <property type="component" value="Unassembled WGS sequence"/>
</dbReference>
<dbReference type="EMBL" id="FNTY01000002">
    <property type="protein sequence ID" value="SEE78724.1"/>
    <property type="molecule type" value="Genomic_DNA"/>
</dbReference>
<protein>
    <submittedName>
        <fullName evidence="1">Uncharacterized protein</fullName>
    </submittedName>
</protein>